<dbReference type="Pfam" id="PF21787">
    <property type="entry name" value="TNP-like_RNaseH_N"/>
    <property type="match status" value="1"/>
</dbReference>
<keyword evidence="4" id="KW-1185">Reference proteome</keyword>
<evidence type="ECO:0000259" key="1">
    <source>
        <dbReference type="Pfam" id="PF21787"/>
    </source>
</evidence>
<proteinExistence type="predicted"/>
<feature type="domain" description="Transposable element P transposase-like GTP-binding insertion" evidence="2">
    <location>
        <begin position="188"/>
        <end position="298"/>
    </location>
</feature>
<dbReference type="Pfam" id="PF21788">
    <property type="entry name" value="TNP-like_GBD"/>
    <property type="match status" value="1"/>
</dbReference>
<evidence type="ECO:0000259" key="2">
    <source>
        <dbReference type="Pfam" id="PF21788"/>
    </source>
</evidence>
<accession>B4H130</accession>
<dbReference type="HOGENOM" id="CLU_033274_0_0_1"/>
<evidence type="ECO:0000313" key="4">
    <source>
        <dbReference type="Proteomes" id="UP000008744"/>
    </source>
</evidence>
<dbReference type="Proteomes" id="UP000008744">
    <property type="component" value="Unassembled WGS sequence"/>
</dbReference>
<protein>
    <submittedName>
        <fullName evidence="3">GL15819</fullName>
    </submittedName>
</protein>
<name>B4H130_DROPE</name>
<organism evidence="4">
    <name type="scientific">Drosophila persimilis</name>
    <name type="common">Fruit fly</name>
    <dbReference type="NCBI Taxonomy" id="7234"/>
    <lineage>
        <taxon>Eukaryota</taxon>
        <taxon>Metazoa</taxon>
        <taxon>Ecdysozoa</taxon>
        <taxon>Arthropoda</taxon>
        <taxon>Hexapoda</taxon>
        <taxon>Insecta</taxon>
        <taxon>Pterygota</taxon>
        <taxon>Neoptera</taxon>
        <taxon>Endopterygota</taxon>
        <taxon>Diptera</taxon>
        <taxon>Brachycera</taxon>
        <taxon>Muscomorpha</taxon>
        <taxon>Ephydroidea</taxon>
        <taxon>Drosophilidae</taxon>
        <taxon>Drosophila</taxon>
        <taxon>Sophophora</taxon>
    </lineage>
</organism>
<dbReference type="SMR" id="B4H130"/>
<feature type="domain" description="Transposable element P transposase-like RNase H" evidence="1">
    <location>
        <begin position="90"/>
        <end position="162"/>
    </location>
</feature>
<reference evidence="3 4" key="1">
    <citation type="journal article" date="2007" name="Nature">
        <title>Evolution of genes and genomes on the Drosophila phylogeny.</title>
        <authorList>
            <consortium name="Drosophila 12 Genomes Consortium"/>
            <person name="Clark A.G."/>
            <person name="Eisen M.B."/>
            <person name="Smith D.R."/>
            <person name="Bergman C.M."/>
            <person name="Oliver B."/>
            <person name="Markow T.A."/>
            <person name="Kaufman T.C."/>
            <person name="Kellis M."/>
            <person name="Gelbart W."/>
            <person name="Iyer V.N."/>
            <person name="Pollard D.A."/>
            <person name="Sackton T.B."/>
            <person name="Larracuente A.M."/>
            <person name="Singh N.D."/>
            <person name="Abad J.P."/>
            <person name="Abt D.N."/>
            <person name="Adryan B."/>
            <person name="Aguade M."/>
            <person name="Akashi H."/>
            <person name="Anderson W.W."/>
            <person name="Aquadro C.F."/>
            <person name="Ardell D.H."/>
            <person name="Arguello R."/>
            <person name="Artieri C.G."/>
            <person name="Barbash D.A."/>
            <person name="Barker D."/>
            <person name="Barsanti P."/>
            <person name="Batterham P."/>
            <person name="Batzoglou S."/>
            <person name="Begun D."/>
            <person name="Bhutkar A."/>
            <person name="Blanco E."/>
            <person name="Bosak S.A."/>
            <person name="Bradley R.K."/>
            <person name="Brand A.D."/>
            <person name="Brent M.R."/>
            <person name="Brooks A.N."/>
            <person name="Brown R.H."/>
            <person name="Butlin R.K."/>
            <person name="Caggese C."/>
            <person name="Calvi B.R."/>
            <person name="Bernardo de Carvalho A."/>
            <person name="Caspi A."/>
            <person name="Castrezana S."/>
            <person name="Celniker S.E."/>
            <person name="Chang J.L."/>
            <person name="Chapple C."/>
            <person name="Chatterji S."/>
            <person name="Chinwalla A."/>
            <person name="Civetta A."/>
            <person name="Clifton S.W."/>
            <person name="Comeron J.M."/>
            <person name="Costello J.C."/>
            <person name="Coyne J.A."/>
            <person name="Daub J."/>
            <person name="David R.G."/>
            <person name="Delcher A.L."/>
            <person name="Delehaunty K."/>
            <person name="Do C.B."/>
            <person name="Ebling H."/>
            <person name="Edwards K."/>
            <person name="Eickbush T."/>
            <person name="Evans J.D."/>
            <person name="Filipski A."/>
            <person name="Findeiss S."/>
            <person name="Freyhult E."/>
            <person name="Fulton L."/>
            <person name="Fulton R."/>
            <person name="Garcia A.C."/>
            <person name="Gardiner A."/>
            <person name="Garfield D.A."/>
            <person name="Garvin B.E."/>
            <person name="Gibson G."/>
            <person name="Gilbert D."/>
            <person name="Gnerre S."/>
            <person name="Godfrey J."/>
            <person name="Good R."/>
            <person name="Gotea V."/>
            <person name="Gravely B."/>
            <person name="Greenberg A.J."/>
            <person name="Griffiths-Jones S."/>
            <person name="Gross S."/>
            <person name="Guigo R."/>
            <person name="Gustafson E.A."/>
            <person name="Haerty W."/>
            <person name="Hahn M.W."/>
            <person name="Halligan D.L."/>
            <person name="Halpern A.L."/>
            <person name="Halter G.M."/>
            <person name="Han M.V."/>
            <person name="Heger A."/>
            <person name="Hillier L."/>
            <person name="Hinrichs A.S."/>
            <person name="Holmes I."/>
            <person name="Hoskins R.A."/>
            <person name="Hubisz M.J."/>
            <person name="Hultmark D."/>
            <person name="Huntley M.A."/>
            <person name="Jaffe D.B."/>
            <person name="Jagadeeshan S."/>
            <person name="Jeck W.R."/>
            <person name="Johnson J."/>
            <person name="Jones C.D."/>
            <person name="Jordan W.C."/>
            <person name="Karpen G.H."/>
            <person name="Kataoka E."/>
            <person name="Keightley P.D."/>
            <person name="Kheradpour P."/>
            <person name="Kirkness E.F."/>
            <person name="Koerich L.B."/>
            <person name="Kristiansen K."/>
            <person name="Kudrna D."/>
            <person name="Kulathinal R.J."/>
            <person name="Kumar S."/>
            <person name="Kwok R."/>
            <person name="Lander E."/>
            <person name="Langley C.H."/>
            <person name="Lapoint R."/>
            <person name="Lazzaro B.P."/>
            <person name="Lee S.J."/>
            <person name="Levesque L."/>
            <person name="Li R."/>
            <person name="Lin C.F."/>
            <person name="Lin M.F."/>
            <person name="Lindblad-Toh K."/>
            <person name="Llopart A."/>
            <person name="Long M."/>
            <person name="Low L."/>
            <person name="Lozovsky E."/>
            <person name="Lu J."/>
            <person name="Luo M."/>
            <person name="Machado C.A."/>
            <person name="Makalowski W."/>
            <person name="Marzo M."/>
            <person name="Matsuda M."/>
            <person name="Matzkin L."/>
            <person name="McAllister B."/>
            <person name="McBride C.S."/>
            <person name="McKernan B."/>
            <person name="McKernan K."/>
            <person name="Mendez-Lago M."/>
            <person name="Minx P."/>
            <person name="Mollenhauer M.U."/>
            <person name="Montooth K."/>
            <person name="Mount S.M."/>
            <person name="Mu X."/>
            <person name="Myers E."/>
            <person name="Negre B."/>
            <person name="Newfeld S."/>
            <person name="Nielsen R."/>
            <person name="Noor M.A."/>
            <person name="O'Grady P."/>
            <person name="Pachter L."/>
            <person name="Papaceit M."/>
            <person name="Parisi M.J."/>
            <person name="Parisi M."/>
            <person name="Parts L."/>
            <person name="Pedersen J.S."/>
            <person name="Pesole G."/>
            <person name="Phillippy A.M."/>
            <person name="Ponting C.P."/>
            <person name="Pop M."/>
            <person name="Porcelli D."/>
            <person name="Powell J.R."/>
            <person name="Prohaska S."/>
            <person name="Pruitt K."/>
            <person name="Puig M."/>
            <person name="Quesneville H."/>
            <person name="Ram K.R."/>
            <person name="Rand D."/>
            <person name="Rasmussen M.D."/>
            <person name="Reed L.K."/>
            <person name="Reenan R."/>
            <person name="Reily A."/>
            <person name="Remington K.A."/>
            <person name="Rieger T.T."/>
            <person name="Ritchie M.G."/>
            <person name="Robin C."/>
            <person name="Rogers Y.H."/>
            <person name="Rohde C."/>
            <person name="Rozas J."/>
            <person name="Rubenfield M.J."/>
            <person name="Ruiz A."/>
            <person name="Russo S."/>
            <person name="Salzberg S.L."/>
            <person name="Sanchez-Gracia A."/>
            <person name="Saranga D.J."/>
            <person name="Sato H."/>
            <person name="Schaeffer S.W."/>
            <person name="Schatz M.C."/>
            <person name="Schlenke T."/>
            <person name="Schwartz R."/>
            <person name="Segarra C."/>
            <person name="Singh R.S."/>
            <person name="Sirot L."/>
            <person name="Sirota M."/>
            <person name="Sisneros N.B."/>
            <person name="Smith C.D."/>
            <person name="Smith T.F."/>
            <person name="Spieth J."/>
            <person name="Stage D.E."/>
            <person name="Stark A."/>
            <person name="Stephan W."/>
            <person name="Strausberg R.L."/>
            <person name="Strempel S."/>
            <person name="Sturgill D."/>
            <person name="Sutton G."/>
            <person name="Sutton G.G."/>
            <person name="Tao W."/>
            <person name="Teichmann S."/>
            <person name="Tobari Y.N."/>
            <person name="Tomimura Y."/>
            <person name="Tsolas J.M."/>
            <person name="Valente V.L."/>
            <person name="Venter E."/>
            <person name="Venter J.C."/>
            <person name="Vicario S."/>
            <person name="Vieira F.G."/>
            <person name="Vilella A.J."/>
            <person name="Villasante A."/>
            <person name="Walenz B."/>
            <person name="Wang J."/>
            <person name="Wasserman M."/>
            <person name="Watts T."/>
            <person name="Wilson D."/>
            <person name="Wilson R.K."/>
            <person name="Wing R.A."/>
            <person name="Wolfner M.F."/>
            <person name="Wong A."/>
            <person name="Wong G.K."/>
            <person name="Wu C.I."/>
            <person name="Wu G."/>
            <person name="Yamamoto D."/>
            <person name="Yang H.P."/>
            <person name="Yang S.P."/>
            <person name="Yorke J.A."/>
            <person name="Yoshida K."/>
            <person name="Zdobnov E."/>
            <person name="Zhang P."/>
            <person name="Zhang Y."/>
            <person name="Zimin A.V."/>
            <person name="Baldwin J."/>
            <person name="Abdouelleil A."/>
            <person name="Abdulkadir J."/>
            <person name="Abebe A."/>
            <person name="Abera B."/>
            <person name="Abreu J."/>
            <person name="Acer S.C."/>
            <person name="Aftuck L."/>
            <person name="Alexander A."/>
            <person name="An P."/>
            <person name="Anderson E."/>
            <person name="Anderson S."/>
            <person name="Arachi H."/>
            <person name="Azer M."/>
            <person name="Bachantsang P."/>
            <person name="Barry A."/>
            <person name="Bayul T."/>
            <person name="Berlin A."/>
            <person name="Bessette D."/>
            <person name="Bloom T."/>
            <person name="Blye J."/>
            <person name="Boguslavskiy L."/>
            <person name="Bonnet C."/>
            <person name="Boukhgalter B."/>
            <person name="Bourzgui I."/>
            <person name="Brown A."/>
            <person name="Cahill P."/>
            <person name="Channer S."/>
            <person name="Cheshatsang Y."/>
            <person name="Chuda L."/>
            <person name="Citroen M."/>
            <person name="Collymore A."/>
            <person name="Cooke P."/>
            <person name="Costello M."/>
            <person name="D'Aco K."/>
            <person name="Daza R."/>
            <person name="De Haan G."/>
            <person name="DeGray S."/>
            <person name="DeMaso C."/>
            <person name="Dhargay N."/>
            <person name="Dooley K."/>
            <person name="Dooley E."/>
            <person name="Doricent M."/>
            <person name="Dorje P."/>
            <person name="Dorjee K."/>
            <person name="Dupes A."/>
            <person name="Elong R."/>
            <person name="Falk J."/>
            <person name="Farina A."/>
            <person name="Faro S."/>
            <person name="Ferguson D."/>
            <person name="Fisher S."/>
            <person name="Foley C.D."/>
            <person name="Franke A."/>
            <person name="Friedrich D."/>
            <person name="Gadbois L."/>
            <person name="Gearin G."/>
            <person name="Gearin C.R."/>
            <person name="Giannoukos G."/>
            <person name="Goode T."/>
            <person name="Graham J."/>
            <person name="Grandbois E."/>
            <person name="Grewal S."/>
            <person name="Gyaltsen K."/>
            <person name="Hafez N."/>
            <person name="Hagos B."/>
            <person name="Hall J."/>
            <person name="Henson C."/>
            <person name="Hollinger A."/>
            <person name="Honan T."/>
            <person name="Huard M.D."/>
            <person name="Hughes L."/>
            <person name="Hurhula B."/>
            <person name="Husby M.E."/>
            <person name="Kamat A."/>
            <person name="Kanga B."/>
            <person name="Kashin S."/>
            <person name="Khazanovich D."/>
            <person name="Kisner P."/>
            <person name="Lance K."/>
            <person name="Lara M."/>
            <person name="Lee W."/>
            <person name="Lennon N."/>
            <person name="Letendre F."/>
            <person name="LeVine R."/>
            <person name="Lipovsky A."/>
            <person name="Liu X."/>
            <person name="Liu J."/>
            <person name="Liu S."/>
            <person name="Lokyitsang T."/>
            <person name="Lokyitsang Y."/>
            <person name="Lubonja R."/>
            <person name="Lui A."/>
            <person name="MacDonald P."/>
            <person name="Magnisalis V."/>
            <person name="Maru K."/>
            <person name="Matthews C."/>
            <person name="McCusker W."/>
            <person name="McDonough S."/>
            <person name="Mehta T."/>
            <person name="Meldrim J."/>
            <person name="Meneus L."/>
            <person name="Mihai O."/>
            <person name="Mihalev A."/>
            <person name="Mihova T."/>
            <person name="Mittelman R."/>
            <person name="Mlenga V."/>
            <person name="Montmayeur A."/>
            <person name="Mulrain L."/>
            <person name="Navidi A."/>
            <person name="Naylor J."/>
            <person name="Negash T."/>
            <person name="Nguyen T."/>
            <person name="Nguyen N."/>
            <person name="Nicol R."/>
            <person name="Norbu C."/>
            <person name="Norbu N."/>
            <person name="Novod N."/>
            <person name="O'Neill B."/>
            <person name="Osman S."/>
            <person name="Markiewicz E."/>
            <person name="Oyono O.L."/>
            <person name="Patti C."/>
            <person name="Phunkhang P."/>
            <person name="Pierre F."/>
            <person name="Priest M."/>
            <person name="Raghuraman S."/>
            <person name="Rege F."/>
            <person name="Reyes R."/>
            <person name="Rise C."/>
            <person name="Rogov P."/>
            <person name="Ross K."/>
            <person name="Ryan E."/>
            <person name="Settipalli S."/>
            <person name="Shea T."/>
            <person name="Sherpa N."/>
            <person name="Shi L."/>
            <person name="Shih D."/>
            <person name="Sparrow T."/>
            <person name="Spaulding J."/>
            <person name="Stalker J."/>
            <person name="Stange-Thomann N."/>
            <person name="Stavropoulos S."/>
            <person name="Stone C."/>
            <person name="Strader C."/>
            <person name="Tesfaye S."/>
            <person name="Thomson T."/>
            <person name="Thoulutsang Y."/>
            <person name="Thoulutsang D."/>
            <person name="Topham K."/>
            <person name="Topping I."/>
            <person name="Tsamla T."/>
            <person name="Vassiliev H."/>
            <person name="Vo A."/>
            <person name="Wangchuk T."/>
            <person name="Wangdi T."/>
            <person name="Weiand M."/>
            <person name="Wilkinson J."/>
            <person name="Wilson A."/>
            <person name="Yadav S."/>
            <person name="Young G."/>
            <person name="Yu Q."/>
            <person name="Zembek L."/>
            <person name="Zhong D."/>
            <person name="Zimmer A."/>
            <person name="Zwirko Z."/>
            <person name="Jaffe D.B."/>
            <person name="Alvarez P."/>
            <person name="Brockman W."/>
            <person name="Butler J."/>
            <person name="Chin C."/>
            <person name="Gnerre S."/>
            <person name="Grabherr M."/>
            <person name="Kleber M."/>
            <person name="Mauceli E."/>
            <person name="MacCallum I."/>
        </authorList>
    </citation>
    <scope>NUCLEOTIDE SEQUENCE [LARGE SCALE GENOMIC DNA]</scope>
    <source>
        <strain evidence="4">MSH-3 / Tucson 14011-0111.49</strain>
    </source>
</reference>
<dbReference type="eggNOG" id="ENOG502S5GH">
    <property type="taxonomic scope" value="Eukaryota"/>
</dbReference>
<sequence>MENGLTRVRWSSEDISAGICLNAAGPRAYRHLLKRGFPFPSTSTLHEWSQTVEISPGPLNFIFELMEAEVDRKNEDKQCVLCFDEYNFGQKDEQETKKYVQVAMVQGLWKSWKNLIYYDFDKPMTLDTLHMLIRKLHSAEYHVVAMVSNMGPANSSLWAQLGISTEKTWFEHPSNGQMKVFVFADVLHLVKLIRNQFLDSGLVIKGHQITATTIRQAMNHAASTDLEILWKLTEDHLNVKAAHRQKIKLATQLLSKATASAIRRCSHLGLEVYKACETADFIELIHDWVEMFNVRLLAENSTPSKEFGKSLNVQRKVMSEMTAIMSALLVPNSQQRLPFQNGVIVNNTSLEHLLQYVGTKIGKDYLITSRISEDPLKHFFNALSSKDAHPNPREFKNRLRKYLLNYGLGTPA</sequence>
<evidence type="ECO:0000313" key="3">
    <source>
        <dbReference type="EMBL" id="EDW29946.1"/>
    </source>
</evidence>
<gene>
    <name evidence="3" type="primary">Dper\GL15819</name>
    <name evidence="3" type="ORF">Dper_GL15819</name>
</gene>
<dbReference type="AlphaFoldDB" id="B4H130"/>
<dbReference type="OMA" id="SEMTAIM"/>
<dbReference type="InterPro" id="IPR048365">
    <property type="entry name" value="TNP-like_RNaseH_N"/>
</dbReference>
<dbReference type="InterPro" id="IPR048366">
    <property type="entry name" value="TNP-like_GBD"/>
</dbReference>
<dbReference type="EMBL" id="CH479201">
    <property type="protein sequence ID" value="EDW29946.1"/>
    <property type="molecule type" value="Genomic_DNA"/>
</dbReference>